<evidence type="ECO:0000256" key="4">
    <source>
        <dbReference type="ARBA" id="ARBA00022692"/>
    </source>
</evidence>
<evidence type="ECO:0000256" key="3">
    <source>
        <dbReference type="ARBA" id="ARBA00022475"/>
    </source>
</evidence>
<dbReference type="PANTHER" id="PTHR47580">
    <property type="entry name" value="PHOSPHOGLYCERATE MUTASE FAMILY PROTEIN"/>
    <property type="match status" value="1"/>
</dbReference>
<keyword evidence="3" id="KW-1003">Cell membrane</keyword>
<evidence type="ECO:0000259" key="9">
    <source>
        <dbReference type="Pfam" id="PF04535"/>
    </source>
</evidence>
<dbReference type="STRING" id="40149.A0A0E0C5L6"/>
<accession>A0A0E0C5L6</accession>
<comment type="subcellular location">
    <subcellularLocation>
        <location evidence="1">Cell membrane</location>
        <topology evidence="1">Multi-pass membrane protein</topology>
    </subcellularLocation>
</comment>
<feature type="transmembrane region" description="Helical" evidence="8">
    <location>
        <begin position="569"/>
        <end position="587"/>
    </location>
</feature>
<keyword evidence="6 8" id="KW-0472">Membrane</keyword>
<dbReference type="eggNOG" id="ENOG502QW75">
    <property type="taxonomic scope" value="Eukaryota"/>
</dbReference>
<feature type="region of interest" description="Disordered" evidence="7">
    <location>
        <begin position="282"/>
        <end position="493"/>
    </location>
</feature>
<dbReference type="InterPro" id="IPR013078">
    <property type="entry name" value="His_Pase_superF_clade-1"/>
</dbReference>
<feature type="compositionally biased region" description="Pro residues" evidence="7">
    <location>
        <begin position="412"/>
        <end position="440"/>
    </location>
</feature>
<dbReference type="SUPFAM" id="SSF53254">
    <property type="entry name" value="Phosphoglycerate mutase-like"/>
    <property type="match status" value="1"/>
</dbReference>
<protein>
    <recommendedName>
        <fullName evidence="9">Casparian strip membrane protein domain-containing protein</fullName>
    </recommendedName>
</protein>
<feature type="compositionally biased region" description="Pro residues" evidence="7">
    <location>
        <begin position="327"/>
        <end position="362"/>
    </location>
</feature>
<evidence type="ECO:0000256" key="6">
    <source>
        <dbReference type="ARBA" id="ARBA00023136"/>
    </source>
</evidence>
<feature type="transmembrane region" description="Helical" evidence="8">
    <location>
        <begin position="607"/>
        <end position="631"/>
    </location>
</feature>
<dbReference type="GO" id="GO:0005886">
    <property type="term" value="C:plasma membrane"/>
    <property type="evidence" value="ECO:0007669"/>
    <property type="project" value="UniProtKB-SubCell"/>
</dbReference>
<evidence type="ECO:0000256" key="1">
    <source>
        <dbReference type="ARBA" id="ARBA00004651"/>
    </source>
</evidence>
<keyword evidence="11" id="KW-1185">Reference proteome</keyword>
<dbReference type="AlphaFoldDB" id="A0A0E0C5L6"/>
<sequence>MRRGMQVQAASPATAASSPVAPPPPPRAAISPCPRRRELLLLSASLPLPLPLLAPAAASARGLFRMPPPRLANRYFLVRAGESVYEGQGVVRTNPVSKTSVDSGLSPAGLRQAARAALELQRLGACEDDCWIWPSITQRAYQAAEIIAAANEINRSHIVPEYSFLDARGLGAFEGKSLETLPEVYASDSISPDIKPPPISDGTPNESVADVFVRVTQLMSILETQYSGDTVVIVSPDSDNLSILQAGLIGLDLQSSSYRPMGKGVHCGNPTHLVTQITTSTTIYTKSRQPKQRPQQPSSKLASNSSMASPIPSPPPEPATDGDDAQPQPPPRRPPPPTPHPATDPPPISPQNPTSPPPPPLPAAAAAPTTPSPNHSGDPSRPIPSQAPAPPPPPTADPSPPLPHDSRTPQPRAAPPPAPAPPAPPSPPPSLPPSPPPAPGSPKSMLEREASEADGEPENMTLALALAETEKATPPTPPKAAEAAESPIGSPQKESALTIAKLLSGEDPAGTETKPVPEKAAPAATTTTAAAASVGGGGGGGGGGVGSKRWLLGGVPEKVRRSELRRAELGFRVLAAVFCLVSLSVMAADTTPGWSGDSFRRYNEYRYTLSASVLAFTYSGFQLVVEVHYFVTGRRIIRDPSGKYFNLAMDQARTSALNILAYLLLSASSAALSRNDVWVSRFGVDQFAKLINASASMAFLAFVALGFSSIISAYHVFSSVF</sequence>
<dbReference type="PANTHER" id="PTHR47580:SF1">
    <property type="entry name" value="PHOSPHOGLYCERATE MUTASE FAMILY PROTEIN"/>
    <property type="match status" value="1"/>
</dbReference>
<reference evidence="10" key="1">
    <citation type="submission" date="2015-04" db="UniProtKB">
        <authorList>
            <consortium name="EnsemblPlants"/>
        </authorList>
    </citation>
    <scope>IDENTIFICATION</scope>
</reference>
<proteinExistence type="inferred from homology"/>
<evidence type="ECO:0000313" key="11">
    <source>
        <dbReference type="Proteomes" id="UP000008021"/>
    </source>
</evidence>
<dbReference type="Gene3D" id="3.40.50.1240">
    <property type="entry name" value="Phosphoglycerate mutase-like"/>
    <property type="match status" value="1"/>
</dbReference>
<evidence type="ECO:0000313" key="10">
    <source>
        <dbReference type="EnsemblPlants" id="OMERI01G23110.1"/>
    </source>
</evidence>
<feature type="transmembrane region" description="Helical" evidence="8">
    <location>
        <begin position="652"/>
        <end position="673"/>
    </location>
</feature>
<feature type="domain" description="Casparian strip membrane protein" evidence="9">
    <location>
        <begin position="562"/>
        <end position="704"/>
    </location>
</feature>
<feature type="compositionally biased region" description="Pro residues" evidence="7">
    <location>
        <begin position="381"/>
        <end position="403"/>
    </location>
</feature>
<dbReference type="EnsemblPlants" id="OMERI01G23110.1">
    <property type="protein sequence ID" value="OMERI01G23110.1"/>
    <property type="gene ID" value="OMERI01G23110"/>
</dbReference>
<dbReference type="InterPro" id="IPR029033">
    <property type="entry name" value="His_PPase_superfam"/>
</dbReference>
<dbReference type="Pfam" id="PF04535">
    <property type="entry name" value="CASP_dom"/>
    <property type="match status" value="1"/>
</dbReference>
<feature type="compositionally biased region" description="Low complexity" evidence="7">
    <location>
        <begin position="9"/>
        <end position="19"/>
    </location>
</feature>
<dbReference type="Gramene" id="OMERI01G23110.1">
    <property type="protein sequence ID" value="OMERI01G23110.1"/>
    <property type="gene ID" value="OMERI01G23110"/>
</dbReference>
<feature type="transmembrane region" description="Helical" evidence="8">
    <location>
        <begin position="693"/>
        <end position="717"/>
    </location>
</feature>
<evidence type="ECO:0000256" key="7">
    <source>
        <dbReference type="SAM" id="MobiDB-lite"/>
    </source>
</evidence>
<keyword evidence="4 8" id="KW-0812">Transmembrane</keyword>
<reference evidence="10" key="2">
    <citation type="submission" date="2018-05" db="EMBL/GenBank/DDBJ databases">
        <title>OmerRS3 (Oryza meridionalis Reference Sequence Version 3).</title>
        <authorList>
            <person name="Zhang J."/>
            <person name="Kudrna D."/>
            <person name="Lee S."/>
            <person name="Talag J."/>
            <person name="Welchert J."/>
            <person name="Wing R.A."/>
        </authorList>
    </citation>
    <scope>NUCLEOTIDE SEQUENCE [LARGE SCALE GENOMIC DNA]</scope>
    <source>
        <strain evidence="10">cv. OR44</strain>
    </source>
</reference>
<feature type="compositionally biased region" description="Low complexity" evidence="7">
    <location>
        <begin position="282"/>
        <end position="310"/>
    </location>
</feature>
<name>A0A0E0C5L6_9ORYZ</name>
<dbReference type="HOGENOM" id="CLU_468837_0_0_1"/>
<keyword evidence="5 8" id="KW-1133">Transmembrane helix</keyword>
<feature type="region of interest" description="Disordered" evidence="7">
    <location>
        <begin position="506"/>
        <end position="547"/>
    </location>
</feature>
<evidence type="ECO:0000256" key="2">
    <source>
        <dbReference type="ARBA" id="ARBA00007651"/>
    </source>
</evidence>
<comment type="similarity">
    <text evidence="2">Belongs to the Casparian strip membrane proteins (CASP) family.</text>
</comment>
<feature type="region of interest" description="Disordered" evidence="7">
    <location>
        <begin position="1"/>
        <end position="30"/>
    </location>
</feature>
<feature type="compositionally biased region" description="Low complexity" evidence="7">
    <location>
        <begin position="363"/>
        <end position="380"/>
    </location>
</feature>
<dbReference type="Proteomes" id="UP000008021">
    <property type="component" value="Chromosome 1"/>
</dbReference>
<dbReference type="InterPro" id="IPR006702">
    <property type="entry name" value="CASP_dom"/>
</dbReference>
<evidence type="ECO:0000256" key="5">
    <source>
        <dbReference type="ARBA" id="ARBA00022989"/>
    </source>
</evidence>
<organism evidence="10">
    <name type="scientific">Oryza meridionalis</name>
    <dbReference type="NCBI Taxonomy" id="40149"/>
    <lineage>
        <taxon>Eukaryota</taxon>
        <taxon>Viridiplantae</taxon>
        <taxon>Streptophyta</taxon>
        <taxon>Embryophyta</taxon>
        <taxon>Tracheophyta</taxon>
        <taxon>Spermatophyta</taxon>
        <taxon>Magnoliopsida</taxon>
        <taxon>Liliopsida</taxon>
        <taxon>Poales</taxon>
        <taxon>Poaceae</taxon>
        <taxon>BOP clade</taxon>
        <taxon>Oryzoideae</taxon>
        <taxon>Oryzeae</taxon>
        <taxon>Oryzinae</taxon>
        <taxon>Oryza</taxon>
    </lineage>
</organism>
<feature type="compositionally biased region" description="Low complexity" evidence="7">
    <location>
        <begin position="520"/>
        <end position="533"/>
    </location>
</feature>
<dbReference type="Pfam" id="PF00300">
    <property type="entry name" value="His_Phos_1"/>
    <property type="match status" value="1"/>
</dbReference>
<feature type="compositionally biased region" description="Gly residues" evidence="7">
    <location>
        <begin position="534"/>
        <end position="546"/>
    </location>
</feature>
<evidence type="ECO:0000256" key="8">
    <source>
        <dbReference type="SAM" id="Phobius"/>
    </source>
</evidence>